<dbReference type="Proteomes" id="UP000657385">
    <property type="component" value="Unassembled WGS sequence"/>
</dbReference>
<sequence length="155" mass="17251">MNRWNQGRTVVDELIQRRDIERVPASAEHAEAELAQARQHLASAGLVLDLDPVGAYSLAYDAARKALAAILMNQGLRATSRGGHVAVYETVRAQLDPPLGNVLRPFSRMRARRNESEYRSAEAPPVTPDEVRDDLLKAQAIIELAEKTIPHMSRY</sequence>
<proteinExistence type="predicted"/>
<gene>
    <name evidence="1" type="ORF">I2501_22800</name>
</gene>
<protein>
    <submittedName>
        <fullName evidence="1">HEPN domain-containing protein</fullName>
    </submittedName>
</protein>
<accession>A0A931FEQ7</accession>
<dbReference type="EMBL" id="JADPRT010000009">
    <property type="protein sequence ID" value="MBF9070848.1"/>
    <property type="molecule type" value="Genomic_DNA"/>
</dbReference>
<organism evidence="1 2">
    <name type="scientific">Streptacidiphilus fuscans</name>
    <dbReference type="NCBI Taxonomy" id="2789292"/>
    <lineage>
        <taxon>Bacteria</taxon>
        <taxon>Bacillati</taxon>
        <taxon>Actinomycetota</taxon>
        <taxon>Actinomycetes</taxon>
        <taxon>Kitasatosporales</taxon>
        <taxon>Streptomycetaceae</taxon>
        <taxon>Streptacidiphilus</taxon>
    </lineage>
</organism>
<dbReference type="AlphaFoldDB" id="A0A931FEQ7"/>
<evidence type="ECO:0000313" key="2">
    <source>
        <dbReference type="Proteomes" id="UP000657385"/>
    </source>
</evidence>
<evidence type="ECO:0000313" key="1">
    <source>
        <dbReference type="EMBL" id="MBF9070848.1"/>
    </source>
</evidence>
<keyword evidence="2" id="KW-1185">Reference proteome</keyword>
<dbReference type="Gene3D" id="1.20.120.330">
    <property type="entry name" value="Nucleotidyltransferases domain 2"/>
    <property type="match status" value="1"/>
</dbReference>
<name>A0A931FEQ7_9ACTN</name>
<reference evidence="1" key="1">
    <citation type="submission" date="2020-11" db="EMBL/GenBank/DDBJ databases">
        <title>Isolation and identification of active actinomycetes.</title>
        <authorList>
            <person name="Yu B."/>
        </authorList>
    </citation>
    <scope>NUCLEOTIDE SEQUENCE</scope>
    <source>
        <strain evidence="1">NEAU-YB345</strain>
    </source>
</reference>
<comment type="caution">
    <text evidence="1">The sequence shown here is derived from an EMBL/GenBank/DDBJ whole genome shotgun (WGS) entry which is preliminary data.</text>
</comment>
<dbReference type="RefSeq" id="WP_196195999.1">
    <property type="nucleotide sequence ID" value="NZ_JADPRT010000009.1"/>
</dbReference>